<dbReference type="VEuPathDB" id="FungiDB:MAPG_10955"/>
<dbReference type="Proteomes" id="UP000011715">
    <property type="component" value="Unassembled WGS sequence"/>
</dbReference>
<organism evidence="2 3">
    <name type="scientific">Magnaporthiopsis poae (strain ATCC 64411 / 73-15)</name>
    <name type="common">Kentucky bluegrass fungus</name>
    <name type="synonym">Magnaporthe poae</name>
    <dbReference type="NCBI Taxonomy" id="644358"/>
    <lineage>
        <taxon>Eukaryota</taxon>
        <taxon>Fungi</taxon>
        <taxon>Dikarya</taxon>
        <taxon>Ascomycota</taxon>
        <taxon>Pezizomycotina</taxon>
        <taxon>Sordariomycetes</taxon>
        <taxon>Sordariomycetidae</taxon>
        <taxon>Magnaporthales</taxon>
        <taxon>Magnaporthaceae</taxon>
        <taxon>Magnaporthiopsis</taxon>
    </lineage>
</organism>
<evidence type="ECO:0000313" key="1">
    <source>
        <dbReference type="EMBL" id="KLU92008.1"/>
    </source>
</evidence>
<dbReference type="InterPro" id="IPR008547">
    <property type="entry name" value="DUF829_TMEM53"/>
</dbReference>
<evidence type="ECO:0000313" key="2">
    <source>
        <dbReference type="EnsemblFungi" id="MAPG_10955T0"/>
    </source>
</evidence>
<dbReference type="AlphaFoldDB" id="A0A0C4EDZ5"/>
<dbReference type="EnsemblFungi" id="MAPG_10955T0">
    <property type="protein sequence ID" value="MAPG_10955T0"/>
    <property type="gene ID" value="MAPG_10955"/>
</dbReference>
<reference evidence="2" key="5">
    <citation type="submission" date="2015-06" db="UniProtKB">
        <authorList>
            <consortium name="EnsemblFungi"/>
        </authorList>
    </citation>
    <scope>IDENTIFICATION</scope>
    <source>
        <strain evidence="2">ATCC 64411</strain>
    </source>
</reference>
<reference evidence="1" key="3">
    <citation type="submission" date="2011-03" db="EMBL/GenBank/DDBJ databases">
        <title>Annotation of Magnaporthe poae ATCC 64411.</title>
        <authorList>
            <person name="Ma L.-J."/>
            <person name="Dead R."/>
            <person name="Young S.K."/>
            <person name="Zeng Q."/>
            <person name="Gargeya S."/>
            <person name="Fitzgerald M."/>
            <person name="Haas B."/>
            <person name="Abouelleil A."/>
            <person name="Alvarado L."/>
            <person name="Arachchi H.M."/>
            <person name="Berlin A."/>
            <person name="Brown A."/>
            <person name="Chapman S.B."/>
            <person name="Chen Z."/>
            <person name="Dunbar C."/>
            <person name="Freedman E."/>
            <person name="Gearin G."/>
            <person name="Gellesch M."/>
            <person name="Goldberg J."/>
            <person name="Griggs A."/>
            <person name="Gujja S."/>
            <person name="Heiman D."/>
            <person name="Howarth C."/>
            <person name="Larson L."/>
            <person name="Lui A."/>
            <person name="MacDonald P.J.P."/>
            <person name="Mehta T."/>
            <person name="Montmayeur A."/>
            <person name="Murphy C."/>
            <person name="Neiman D."/>
            <person name="Pearson M."/>
            <person name="Priest M."/>
            <person name="Roberts A."/>
            <person name="Saif S."/>
            <person name="Shea T."/>
            <person name="Shenoy N."/>
            <person name="Sisk P."/>
            <person name="Stolte C."/>
            <person name="Sykes S."/>
            <person name="Yandava C."/>
            <person name="Wortman J."/>
            <person name="Nusbaum C."/>
            <person name="Birren B."/>
        </authorList>
    </citation>
    <scope>NUCLEOTIDE SEQUENCE</scope>
    <source>
        <strain evidence="1">ATCC 64411</strain>
    </source>
</reference>
<proteinExistence type="predicted"/>
<dbReference type="Pfam" id="PF05705">
    <property type="entry name" value="DUF829"/>
    <property type="match status" value="1"/>
</dbReference>
<dbReference type="EMBL" id="GL876978">
    <property type="protein sequence ID" value="KLU92008.1"/>
    <property type="molecule type" value="Genomic_DNA"/>
</dbReference>
<dbReference type="OMA" id="MDSCPGY"/>
<dbReference type="OrthoDB" id="77878at2759"/>
<evidence type="ECO:0000313" key="3">
    <source>
        <dbReference type="Proteomes" id="UP000011715"/>
    </source>
</evidence>
<reference evidence="2" key="4">
    <citation type="journal article" date="2015" name="G3 (Bethesda)">
        <title>Genome sequences of three phytopathogenic species of the Magnaporthaceae family of fungi.</title>
        <authorList>
            <person name="Okagaki L.H."/>
            <person name="Nunes C.C."/>
            <person name="Sailsbery J."/>
            <person name="Clay B."/>
            <person name="Brown D."/>
            <person name="John T."/>
            <person name="Oh Y."/>
            <person name="Young N."/>
            <person name="Fitzgerald M."/>
            <person name="Haas B.J."/>
            <person name="Zeng Q."/>
            <person name="Young S."/>
            <person name="Adiconis X."/>
            <person name="Fan L."/>
            <person name="Levin J.Z."/>
            <person name="Mitchell T.K."/>
            <person name="Okubara P.A."/>
            <person name="Farman M.L."/>
            <person name="Kohn L.M."/>
            <person name="Birren B."/>
            <person name="Ma L.-J."/>
            <person name="Dean R.A."/>
        </authorList>
    </citation>
    <scope>NUCLEOTIDE SEQUENCE</scope>
    <source>
        <strain evidence="2">ATCC 64411 / 73-15</strain>
    </source>
</reference>
<reference evidence="1" key="1">
    <citation type="submission" date="2010-05" db="EMBL/GenBank/DDBJ databases">
        <title>The Genome Sequence of Magnaporthe poae strain ATCC 64411.</title>
        <authorList>
            <consortium name="The Broad Institute Genome Sequencing Platform"/>
            <consortium name="Broad Institute Genome Sequencing Center for Infectious Disease"/>
            <person name="Ma L.-J."/>
            <person name="Dead R."/>
            <person name="Young S."/>
            <person name="Zeng Q."/>
            <person name="Koehrsen M."/>
            <person name="Alvarado L."/>
            <person name="Berlin A."/>
            <person name="Chapman S.B."/>
            <person name="Chen Z."/>
            <person name="Freedman E."/>
            <person name="Gellesch M."/>
            <person name="Goldberg J."/>
            <person name="Griggs A."/>
            <person name="Gujja S."/>
            <person name="Heilman E.R."/>
            <person name="Heiman D."/>
            <person name="Hepburn T."/>
            <person name="Howarth C."/>
            <person name="Jen D."/>
            <person name="Larson L."/>
            <person name="Mehta T."/>
            <person name="Neiman D."/>
            <person name="Pearson M."/>
            <person name="Roberts A."/>
            <person name="Saif S."/>
            <person name="Shea T."/>
            <person name="Shenoy N."/>
            <person name="Sisk P."/>
            <person name="Stolte C."/>
            <person name="Sykes S."/>
            <person name="Walk T."/>
            <person name="White J."/>
            <person name="Yandava C."/>
            <person name="Haas B."/>
            <person name="Nusbaum C."/>
            <person name="Birren B."/>
        </authorList>
    </citation>
    <scope>NUCLEOTIDE SEQUENCE</scope>
    <source>
        <strain evidence="1">ATCC 64411</strain>
    </source>
</reference>
<dbReference type="PANTHER" id="PTHR12265:SF40">
    <property type="entry name" value="DUF829-DOMAIN-CONTAINING PROTEIN"/>
    <property type="match status" value="1"/>
</dbReference>
<evidence type="ECO:0008006" key="4">
    <source>
        <dbReference type="Google" id="ProtNLM"/>
    </source>
</evidence>
<dbReference type="PANTHER" id="PTHR12265">
    <property type="entry name" value="TRANSMEMBRANE PROTEIN 53"/>
    <property type="match status" value="1"/>
</dbReference>
<dbReference type="EMBL" id="ADBL01002698">
    <property type="status" value="NOT_ANNOTATED_CDS"/>
    <property type="molecule type" value="Genomic_DNA"/>
</dbReference>
<accession>A0A0C4EDZ5</accession>
<dbReference type="eggNOG" id="ENOG502S6B9">
    <property type="taxonomic scope" value="Eukaryota"/>
</dbReference>
<gene>
    <name evidence="1" type="ORF">MAPG_10955</name>
</gene>
<sequence length="293" mass="32378">MASNALTASGGPLSMMAKISPIAYLYRPEPKAGAKTPALWTPPAPKLIVVCTWLGAQEKHIAKYILRYQAVYPTSQILLIRCEFAHLLNPDIAVREIQPAVSALREAVGENTAAASSFKKPEMLVHVFSNGGSSMLCHLYDACKPASLPRHVKIFDSAPGQWSYRSCLMAISVGVSGKWKFLLTPFFHIVVIGYYVKHFVFTWNRACGDPLARCAAAHNDPAVNATEVKRAYIYGDEDQLVASGAVEEHGADAKRKGFEVRMEKFVGGGHVAHARTDVDRYWRIVDDTWRGRF</sequence>
<keyword evidence="3" id="KW-1185">Reference proteome</keyword>
<name>A0A0C4EDZ5_MAGP6</name>
<reference evidence="3" key="2">
    <citation type="submission" date="2010-05" db="EMBL/GenBank/DDBJ databases">
        <title>The genome sequence of Magnaporthe poae strain ATCC 64411.</title>
        <authorList>
            <person name="Ma L.-J."/>
            <person name="Dead R."/>
            <person name="Young S."/>
            <person name="Zeng Q."/>
            <person name="Koehrsen M."/>
            <person name="Alvarado L."/>
            <person name="Berlin A."/>
            <person name="Chapman S.B."/>
            <person name="Chen Z."/>
            <person name="Freedman E."/>
            <person name="Gellesch M."/>
            <person name="Goldberg J."/>
            <person name="Griggs A."/>
            <person name="Gujja S."/>
            <person name="Heilman E.R."/>
            <person name="Heiman D."/>
            <person name="Hepburn T."/>
            <person name="Howarth C."/>
            <person name="Jen D."/>
            <person name="Larson L."/>
            <person name="Mehta T."/>
            <person name="Neiman D."/>
            <person name="Pearson M."/>
            <person name="Roberts A."/>
            <person name="Saif S."/>
            <person name="Shea T."/>
            <person name="Shenoy N."/>
            <person name="Sisk P."/>
            <person name="Stolte C."/>
            <person name="Sykes S."/>
            <person name="Walk T."/>
            <person name="White J."/>
            <person name="Yandava C."/>
            <person name="Haas B."/>
            <person name="Nusbaum C."/>
            <person name="Birren B."/>
        </authorList>
    </citation>
    <scope>NUCLEOTIDE SEQUENCE [LARGE SCALE GENOMIC DNA]</scope>
    <source>
        <strain evidence="3">ATCC 64411 / 73-15</strain>
    </source>
</reference>
<protein>
    <recommendedName>
        <fullName evidence="4">Indole-diterpene biosynthesis protein PaxU</fullName>
    </recommendedName>
</protein>